<keyword evidence="1" id="KW-1133">Transmembrane helix</keyword>
<accession>A0A5Y3X7N6</accession>
<evidence type="ECO:0000259" key="2">
    <source>
        <dbReference type="Pfam" id="PF05707"/>
    </source>
</evidence>
<organism evidence="3">
    <name type="scientific">Salmonella enterica subsp. salamae</name>
    <dbReference type="NCBI Taxonomy" id="59202"/>
    <lineage>
        <taxon>Bacteria</taxon>
        <taxon>Pseudomonadati</taxon>
        <taxon>Pseudomonadota</taxon>
        <taxon>Gammaproteobacteria</taxon>
        <taxon>Enterobacterales</taxon>
        <taxon>Enterobacteriaceae</taxon>
        <taxon>Salmonella</taxon>
    </lineage>
</organism>
<keyword evidence="1" id="KW-0812">Transmembrane</keyword>
<dbReference type="AlphaFoldDB" id="A0A5Y3X7N6"/>
<dbReference type="InterPro" id="IPR008900">
    <property type="entry name" value="Zot_N"/>
</dbReference>
<name>A0A5Y3X7N6_SALER</name>
<dbReference type="Proteomes" id="UP000839747">
    <property type="component" value="Unassembled WGS sequence"/>
</dbReference>
<evidence type="ECO:0000313" key="3">
    <source>
        <dbReference type="EMBL" id="ECJ4506566.1"/>
    </source>
</evidence>
<gene>
    <name evidence="3" type="ORF">DNU24_12765</name>
</gene>
<comment type="caution">
    <text evidence="3">The sequence shown here is derived from an EMBL/GenBank/DDBJ whole genome shotgun (WGS) entry which is preliminary data.</text>
</comment>
<reference evidence="3" key="1">
    <citation type="submission" date="2018-06" db="EMBL/GenBank/DDBJ databases">
        <authorList>
            <person name="Ashton P.M."/>
            <person name="Dallman T."/>
            <person name="Nair S."/>
            <person name="De Pinna E."/>
            <person name="Peters T."/>
            <person name="Grant K."/>
        </authorList>
    </citation>
    <scope>NUCLEOTIDE SEQUENCE [LARGE SCALE GENOMIC DNA]</scope>
    <source>
        <strain evidence="3">318584</strain>
    </source>
</reference>
<feature type="transmembrane region" description="Helical" evidence="1">
    <location>
        <begin position="223"/>
        <end position="242"/>
    </location>
</feature>
<evidence type="ECO:0000256" key="1">
    <source>
        <dbReference type="SAM" id="Phobius"/>
    </source>
</evidence>
<sequence>MAITAYVGLPGAGKSYEMVRSVIIPAMMQGRRIVTNVYGVDNEKIRQYCTERKKACIDDLGELIFVTNEQVTKSDFYPVPDVVSPVCHAGDLIILDECHRFFDDNKMNAQAKVFAAEHRHYVNEKGHTCDLVLVNQSLGSLSRFLKDRIETTYKMTKLSTLGLSGRYRVDIYQGYLCRKKFLVNSYQEKYQSDIYALYQSYDGTNASEKKVDSRNVIFKKSTIIMFVCFIILAISLIVRFVIPVFTGRAFGVATVHHVTRSETSAKPGSLVPLSASSLPSLSQWCVTGFYFDGERNFVLLRDMAGRLRMVSRNAFQGDGIMLHGVVDGQQVNTWSCRTGGES</sequence>
<proteinExistence type="predicted"/>
<dbReference type="Gene3D" id="3.40.50.300">
    <property type="entry name" value="P-loop containing nucleotide triphosphate hydrolases"/>
    <property type="match status" value="1"/>
</dbReference>
<dbReference type="EMBL" id="AAIYKG010000011">
    <property type="protein sequence ID" value="ECJ4506566.1"/>
    <property type="molecule type" value="Genomic_DNA"/>
</dbReference>
<dbReference type="InterPro" id="IPR027417">
    <property type="entry name" value="P-loop_NTPase"/>
</dbReference>
<feature type="domain" description="Zona occludens toxin N-terminal" evidence="2">
    <location>
        <begin position="5"/>
        <end position="201"/>
    </location>
</feature>
<dbReference type="Pfam" id="PF05707">
    <property type="entry name" value="Zot"/>
    <property type="match status" value="1"/>
</dbReference>
<protein>
    <submittedName>
        <fullName evidence="3">Zonular occludens toxin</fullName>
    </submittedName>
</protein>
<keyword evidence="1" id="KW-0472">Membrane</keyword>